<dbReference type="SFLD" id="SFLDG01129">
    <property type="entry name" value="C1.5:_HAD__Beta-PGM__Phosphata"/>
    <property type="match status" value="1"/>
</dbReference>
<dbReference type="Pfam" id="PF13419">
    <property type="entry name" value="HAD_2"/>
    <property type="match status" value="1"/>
</dbReference>
<sequence length="223" mass="24432">MPRLDLARVRALCFDVDGTLSDTDNAYVAALARLMPDAVPFDRRRTARRFVMSLQGPVTSALSLADRLGLYEGVVQAFDWRYRHRGAPLGRQRLLPGVHELLAGLHGRFPMAVVSARDRKGTERFLRESDLLRYFDVVVTARSARRTKPFPDPILLAADAMGVEPDECLMIGDTTVDIRAAVGAGAQSVGVLCGFGRERALRRMGATAIVHETSDLAVLLATT</sequence>
<dbReference type="Gene3D" id="1.10.150.240">
    <property type="entry name" value="Putative phosphatase, domain 2"/>
    <property type="match status" value="1"/>
</dbReference>
<dbReference type="EMBL" id="CAFBLS010000213">
    <property type="protein sequence ID" value="CAB4883450.1"/>
    <property type="molecule type" value="Genomic_DNA"/>
</dbReference>
<dbReference type="GO" id="GO:0008967">
    <property type="term" value="F:phosphoglycolate phosphatase activity"/>
    <property type="evidence" value="ECO:0007669"/>
    <property type="project" value="TreeGrafter"/>
</dbReference>
<dbReference type="AlphaFoldDB" id="A0A6J7EQD4"/>
<dbReference type="PANTHER" id="PTHR43434:SF16">
    <property type="entry name" value="BLL8046 PROTEIN"/>
    <property type="match status" value="1"/>
</dbReference>
<organism evidence="1">
    <name type="scientific">freshwater metagenome</name>
    <dbReference type="NCBI Taxonomy" id="449393"/>
    <lineage>
        <taxon>unclassified sequences</taxon>
        <taxon>metagenomes</taxon>
        <taxon>ecological metagenomes</taxon>
    </lineage>
</organism>
<reference evidence="1" key="1">
    <citation type="submission" date="2020-05" db="EMBL/GenBank/DDBJ databases">
        <authorList>
            <person name="Chiriac C."/>
            <person name="Salcher M."/>
            <person name="Ghai R."/>
            <person name="Kavagutti S V."/>
        </authorList>
    </citation>
    <scope>NUCLEOTIDE SEQUENCE</scope>
</reference>
<dbReference type="InterPro" id="IPR041492">
    <property type="entry name" value="HAD_2"/>
</dbReference>
<gene>
    <name evidence="1" type="ORF">UFOPK3402_01524</name>
</gene>
<dbReference type="InterPro" id="IPR023198">
    <property type="entry name" value="PGP-like_dom2"/>
</dbReference>
<accession>A0A6J7EQD4</accession>
<dbReference type="Gene3D" id="3.40.50.1000">
    <property type="entry name" value="HAD superfamily/HAD-like"/>
    <property type="match status" value="1"/>
</dbReference>
<dbReference type="InterPro" id="IPR050155">
    <property type="entry name" value="HAD-like_hydrolase_sf"/>
</dbReference>
<dbReference type="InterPro" id="IPR036412">
    <property type="entry name" value="HAD-like_sf"/>
</dbReference>
<dbReference type="InterPro" id="IPR023214">
    <property type="entry name" value="HAD_sf"/>
</dbReference>
<dbReference type="NCBIfam" id="TIGR01509">
    <property type="entry name" value="HAD-SF-IA-v3"/>
    <property type="match status" value="1"/>
</dbReference>
<evidence type="ECO:0000313" key="1">
    <source>
        <dbReference type="EMBL" id="CAB4883450.1"/>
    </source>
</evidence>
<dbReference type="GO" id="GO:0006281">
    <property type="term" value="P:DNA repair"/>
    <property type="evidence" value="ECO:0007669"/>
    <property type="project" value="TreeGrafter"/>
</dbReference>
<dbReference type="SUPFAM" id="SSF56784">
    <property type="entry name" value="HAD-like"/>
    <property type="match status" value="1"/>
</dbReference>
<dbReference type="SFLD" id="SFLDS00003">
    <property type="entry name" value="Haloacid_Dehalogenase"/>
    <property type="match status" value="1"/>
</dbReference>
<dbReference type="InterPro" id="IPR006439">
    <property type="entry name" value="HAD-SF_hydro_IA"/>
</dbReference>
<dbReference type="PANTHER" id="PTHR43434">
    <property type="entry name" value="PHOSPHOGLYCOLATE PHOSPHATASE"/>
    <property type="match status" value="1"/>
</dbReference>
<protein>
    <submittedName>
        <fullName evidence="1">Unannotated protein</fullName>
    </submittedName>
</protein>
<proteinExistence type="predicted"/>
<dbReference type="NCBIfam" id="TIGR01549">
    <property type="entry name" value="HAD-SF-IA-v1"/>
    <property type="match status" value="1"/>
</dbReference>
<name>A0A6J7EQD4_9ZZZZ</name>
<dbReference type="GO" id="GO:0005829">
    <property type="term" value="C:cytosol"/>
    <property type="evidence" value="ECO:0007669"/>
    <property type="project" value="TreeGrafter"/>
</dbReference>
<dbReference type="SFLD" id="SFLDG01135">
    <property type="entry name" value="C1.5.6:_HAD__Beta-PGM__Phospha"/>
    <property type="match status" value="1"/>
</dbReference>